<sequence length="135" mass="15759">MQMQLEVEEIASEQLSSSQYNDDAHNKFMMQQQQIKNKDVKNANIAPSSKIDSLKYLRDKIELLPAFHQIEILRILHTNKVTCSENKNGVFVNLTYVGPDIIDTISDYIIYVYKQESQLNEIEEKKIVLSNQYFK</sequence>
<evidence type="ECO:0000313" key="1">
    <source>
        <dbReference type="EMBL" id="QHT34484.1"/>
    </source>
</evidence>
<evidence type="ECO:0008006" key="2">
    <source>
        <dbReference type="Google" id="ProtNLM"/>
    </source>
</evidence>
<protein>
    <recommendedName>
        <fullName evidence="2">NET domain-containing protein</fullName>
    </recommendedName>
</protein>
<proteinExistence type="predicted"/>
<reference evidence="1" key="1">
    <citation type="journal article" date="2020" name="Nature">
        <title>Giant virus diversity and host interactions through global metagenomics.</title>
        <authorList>
            <person name="Schulz F."/>
            <person name="Roux S."/>
            <person name="Paez-Espino D."/>
            <person name="Jungbluth S."/>
            <person name="Walsh D.A."/>
            <person name="Denef V.J."/>
            <person name="McMahon K.D."/>
            <person name="Konstantinidis K.T."/>
            <person name="Eloe-Fadrosh E.A."/>
            <person name="Kyrpides N.C."/>
            <person name="Woyke T."/>
        </authorList>
    </citation>
    <scope>NUCLEOTIDE SEQUENCE</scope>
    <source>
        <strain evidence="1">GVMAG-M-3300009163-63</strain>
    </source>
</reference>
<dbReference type="AlphaFoldDB" id="A0A6C0EZ86"/>
<name>A0A6C0EZ86_9ZZZZ</name>
<accession>A0A6C0EZ86</accession>
<dbReference type="EMBL" id="MN739000">
    <property type="protein sequence ID" value="QHT34484.1"/>
    <property type="molecule type" value="Genomic_DNA"/>
</dbReference>
<organism evidence="1">
    <name type="scientific">viral metagenome</name>
    <dbReference type="NCBI Taxonomy" id="1070528"/>
    <lineage>
        <taxon>unclassified sequences</taxon>
        <taxon>metagenomes</taxon>
        <taxon>organismal metagenomes</taxon>
    </lineage>
</organism>